<dbReference type="WBParaSite" id="ACRNAN_scaffold28377.g16811.t1">
    <property type="protein sequence ID" value="ACRNAN_scaffold28377.g16811.t1"/>
    <property type="gene ID" value="ACRNAN_scaffold28377.g16811"/>
</dbReference>
<feature type="compositionally biased region" description="Polar residues" evidence="1">
    <location>
        <begin position="7"/>
        <end position="19"/>
    </location>
</feature>
<dbReference type="Proteomes" id="UP000887540">
    <property type="component" value="Unplaced"/>
</dbReference>
<proteinExistence type="predicted"/>
<organism evidence="2 3">
    <name type="scientific">Acrobeloides nanus</name>
    <dbReference type="NCBI Taxonomy" id="290746"/>
    <lineage>
        <taxon>Eukaryota</taxon>
        <taxon>Metazoa</taxon>
        <taxon>Ecdysozoa</taxon>
        <taxon>Nematoda</taxon>
        <taxon>Chromadorea</taxon>
        <taxon>Rhabditida</taxon>
        <taxon>Tylenchina</taxon>
        <taxon>Cephalobomorpha</taxon>
        <taxon>Cephaloboidea</taxon>
        <taxon>Cephalobidae</taxon>
        <taxon>Acrobeloides</taxon>
    </lineage>
</organism>
<sequence length="47" mass="5121">GYCCSLTAANPLTNETSQNDSKEISANETNIKDPYSILWSNDFPIGP</sequence>
<keyword evidence="2" id="KW-1185">Reference proteome</keyword>
<evidence type="ECO:0000256" key="1">
    <source>
        <dbReference type="SAM" id="MobiDB-lite"/>
    </source>
</evidence>
<feature type="region of interest" description="Disordered" evidence="1">
    <location>
        <begin position="1"/>
        <end position="28"/>
    </location>
</feature>
<reference evidence="3" key="1">
    <citation type="submission" date="2022-11" db="UniProtKB">
        <authorList>
            <consortium name="WormBaseParasite"/>
        </authorList>
    </citation>
    <scope>IDENTIFICATION</scope>
</reference>
<evidence type="ECO:0000313" key="3">
    <source>
        <dbReference type="WBParaSite" id="ACRNAN_scaffold28377.g16811.t1"/>
    </source>
</evidence>
<dbReference type="AlphaFoldDB" id="A0A914DKY2"/>
<name>A0A914DKY2_9BILA</name>
<evidence type="ECO:0000313" key="2">
    <source>
        <dbReference type="Proteomes" id="UP000887540"/>
    </source>
</evidence>
<accession>A0A914DKY2</accession>
<protein>
    <submittedName>
        <fullName evidence="3">Uncharacterized protein</fullName>
    </submittedName>
</protein>